<evidence type="ECO:0000313" key="2">
    <source>
        <dbReference type="EMBL" id="QJA74876.1"/>
    </source>
</evidence>
<evidence type="ECO:0000313" key="3">
    <source>
        <dbReference type="EMBL" id="QJA89565.1"/>
    </source>
</evidence>
<gene>
    <name evidence="2" type="ORF">MM415A01915_0011</name>
    <name evidence="3" type="ORF">MM415B02528_0010</name>
    <name evidence="1" type="ORF">TM448A01894_0012</name>
    <name evidence="4" type="ORF">TM448B01938_0012</name>
</gene>
<organism evidence="1">
    <name type="scientific">viral metagenome</name>
    <dbReference type="NCBI Taxonomy" id="1070528"/>
    <lineage>
        <taxon>unclassified sequences</taxon>
        <taxon>metagenomes</taxon>
        <taxon>organismal metagenomes</taxon>
    </lineage>
</organism>
<dbReference type="EMBL" id="MT144217">
    <property type="protein sequence ID" value="QJA50775.1"/>
    <property type="molecule type" value="Genomic_DNA"/>
</dbReference>
<proteinExistence type="predicted"/>
<protein>
    <submittedName>
        <fullName evidence="1">Putative PD-(D/E)XK nuclease superfamily protein</fullName>
    </submittedName>
</protein>
<reference evidence="1" key="1">
    <citation type="submission" date="2020-03" db="EMBL/GenBank/DDBJ databases">
        <title>The deep terrestrial virosphere.</title>
        <authorList>
            <person name="Holmfeldt K."/>
            <person name="Nilsson E."/>
            <person name="Simone D."/>
            <person name="Lopez-Fernandez M."/>
            <person name="Wu X."/>
            <person name="de Brujin I."/>
            <person name="Lundin D."/>
            <person name="Andersson A."/>
            <person name="Bertilsson S."/>
            <person name="Dopson M."/>
        </authorList>
    </citation>
    <scope>NUCLEOTIDE SEQUENCE</scope>
    <source>
        <strain evidence="2">MM415A01915</strain>
        <strain evidence="3">MM415B02528</strain>
        <strain evidence="1">TM448A01894</strain>
        <strain evidence="4">TM448B01938</strain>
    </source>
</reference>
<dbReference type="EMBL" id="MT144849">
    <property type="protein sequence ID" value="QJI00408.1"/>
    <property type="molecule type" value="Genomic_DNA"/>
</dbReference>
<evidence type="ECO:0000313" key="1">
    <source>
        <dbReference type="EMBL" id="QJA50775.1"/>
    </source>
</evidence>
<sequence length="261" mass="30348">MIDIEQIYNEYLTDKSNKNRQERYADNEKWYHASNAGRCYKIHWYSTRGTTQDVPSLKQNRIFEMGNIIHESFQKALIFKFGDKVFNEQEITIPRLNVRGFIDSVLPEFFLEQLGITATLIYDIKSMNSFSWKFKYGLVKNRKAQSGLAEIQLGTYALGLSESKSSNVLLPFNVVEPIIMNLVNYKKDDSQLKIELAQRKCMIQAEQYWEEAKLFMQQHTMKEPMPVTTVGCPRLSWECNYCSYAGTCNSPLYKKSTGDDN</sequence>
<name>A0A6H1ZU26_9ZZZZ</name>
<evidence type="ECO:0000313" key="4">
    <source>
        <dbReference type="EMBL" id="QJI00408.1"/>
    </source>
</evidence>
<accession>A0A6H1ZU26</accession>
<dbReference type="AlphaFoldDB" id="A0A6H1ZU26"/>
<dbReference type="EMBL" id="MT142854">
    <property type="protein sequence ID" value="QJA89565.1"/>
    <property type="molecule type" value="Genomic_DNA"/>
</dbReference>
<dbReference type="EMBL" id="MT142126">
    <property type="protein sequence ID" value="QJA74876.1"/>
    <property type="molecule type" value="Genomic_DNA"/>
</dbReference>
<dbReference type="Gene3D" id="3.90.320.10">
    <property type="match status" value="1"/>
</dbReference>
<dbReference type="InterPro" id="IPR011604">
    <property type="entry name" value="PDDEXK-like_dom_sf"/>
</dbReference>